<feature type="transmembrane region" description="Helical" evidence="6">
    <location>
        <begin position="136"/>
        <end position="153"/>
    </location>
</feature>
<dbReference type="EMBL" id="JANTQA010000029">
    <property type="protein sequence ID" value="KAJ3441646.1"/>
    <property type="molecule type" value="Genomic_DNA"/>
</dbReference>
<dbReference type="AlphaFoldDB" id="A0AAV7ZI13"/>
<feature type="transmembrane region" description="Helical" evidence="6">
    <location>
        <begin position="108"/>
        <end position="129"/>
    </location>
</feature>
<keyword evidence="4 6" id="KW-0472">Membrane</keyword>
<feature type="transmembrane region" description="Helical" evidence="6">
    <location>
        <begin position="165"/>
        <end position="185"/>
    </location>
</feature>
<dbReference type="PANTHER" id="PTHR32322">
    <property type="entry name" value="INNER MEMBRANE TRANSPORTER"/>
    <property type="match status" value="1"/>
</dbReference>
<feature type="transmembrane region" description="Helical" evidence="6">
    <location>
        <begin position="293"/>
        <end position="312"/>
    </location>
</feature>
<evidence type="ECO:0000256" key="6">
    <source>
        <dbReference type="SAM" id="Phobius"/>
    </source>
</evidence>
<evidence type="ECO:0000256" key="2">
    <source>
        <dbReference type="ARBA" id="ARBA00022692"/>
    </source>
</evidence>
<comment type="subcellular location">
    <subcellularLocation>
        <location evidence="1">Membrane</location>
        <topology evidence="1">Multi-pass membrane protein</topology>
    </subcellularLocation>
</comment>
<feature type="transmembrane region" description="Helical" evidence="6">
    <location>
        <begin position="20"/>
        <end position="38"/>
    </location>
</feature>
<dbReference type="GO" id="GO:0016020">
    <property type="term" value="C:membrane"/>
    <property type="evidence" value="ECO:0007669"/>
    <property type="project" value="UniProtKB-SubCell"/>
</dbReference>
<feature type="domain" description="EamA" evidence="7">
    <location>
        <begin position="21"/>
        <end position="151"/>
    </location>
</feature>
<keyword evidence="2 6" id="KW-0812">Transmembrane</keyword>
<dbReference type="PANTHER" id="PTHR32322:SF2">
    <property type="entry name" value="EAMA DOMAIN-CONTAINING PROTEIN"/>
    <property type="match status" value="1"/>
</dbReference>
<keyword evidence="3 6" id="KW-1133">Transmembrane helix</keyword>
<accession>A0AAV7ZI13</accession>
<reference evidence="8" key="1">
    <citation type="submission" date="2022-08" db="EMBL/GenBank/DDBJ databases">
        <title>Novel sulphate-reducing endosymbionts in the free-living metamonad Anaeramoeba.</title>
        <authorList>
            <person name="Jerlstrom-Hultqvist J."/>
            <person name="Cepicka I."/>
            <person name="Gallot-Lavallee L."/>
            <person name="Salas-Leiva D."/>
            <person name="Curtis B.A."/>
            <person name="Zahonova K."/>
            <person name="Pipaliya S."/>
            <person name="Dacks J."/>
            <person name="Roger A.J."/>
        </authorList>
    </citation>
    <scope>NUCLEOTIDE SEQUENCE</scope>
    <source>
        <strain evidence="8">Busselton2</strain>
    </source>
</reference>
<evidence type="ECO:0000256" key="4">
    <source>
        <dbReference type="ARBA" id="ARBA00023136"/>
    </source>
</evidence>
<protein>
    <submittedName>
        <fullName evidence="8">Inner membrane protein ytff</fullName>
    </submittedName>
</protein>
<evidence type="ECO:0000313" key="8">
    <source>
        <dbReference type="EMBL" id="KAJ3441646.1"/>
    </source>
</evidence>
<feature type="region of interest" description="Disordered" evidence="5">
    <location>
        <begin position="346"/>
        <end position="367"/>
    </location>
</feature>
<evidence type="ECO:0000256" key="3">
    <source>
        <dbReference type="ARBA" id="ARBA00022989"/>
    </source>
</evidence>
<evidence type="ECO:0000256" key="5">
    <source>
        <dbReference type="SAM" id="MobiDB-lite"/>
    </source>
</evidence>
<feature type="transmembrane region" description="Helical" evidence="6">
    <location>
        <begin position="197"/>
        <end position="216"/>
    </location>
</feature>
<feature type="compositionally biased region" description="Polar residues" evidence="5">
    <location>
        <begin position="346"/>
        <end position="356"/>
    </location>
</feature>
<gene>
    <name evidence="8" type="ORF">M0812_13659</name>
</gene>
<dbReference type="InterPro" id="IPR037185">
    <property type="entry name" value="EmrE-like"/>
</dbReference>
<feature type="transmembrane region" description="Helical" evidence="6">
    <location>
        <begin position="84"/>
        <end position="102"/>
    </location>
</feature>
<name>A0AAV7ZI13_9EUKA</name>
<feature type="transmembrane region" description="Helical" evidence="6">
    <location>
        <begin position="258"/>
        <end position="281"/>
    </location>
</feature>
<dbReference type="Pfam" id="PF00892">
    <property type="entry name" value="EamA"/>
    <property type="match status" value="1"/>
</dbReference>
<comment type="caution">
    <text evidence="8">The sequence shown here is derived from an EMBL/GenBank/DDBJ whole genome shotgun (WGS) entry which is preliminary data.</text>
</comment>
<organism evidence="8 9">
    <name type="scientific">Anaeramoeba flamelloides</name>
    <dbReference type="NCBI Taxonomy" id="1746091"/>
    <lineage>
        <taxon>Eukaryota</taxon>
        <taxon>Metamonada</taxon>
        <taxon>Anaeramoebidae</taxon>
        <taxon>Anaeramoeba</taxon>
    </lineage>
</organism>
<proteinExistence type="predicted"/>
<feature type="transmembrane region" description="Helical" evidence="6">
    <location>
        <begin position="44"/>
        <end position="64"/>
    </location>
</feature>
<sequence length="367" mass="41325">MNNQEKYLLTSNKNLRYSPGVILVHTIFGLYAVLLRYLQKVKKVPNFVLGAMASLVAFLCALLILATSKKRIRALIETVKDKKIWLLIFFAAARSITLFGAAKYSPAPYIVLVTNLAPFMVAILAKIFLSERLPKYIFQSLFLILVGVVLLGLDEKGSFYVNLRAIWGIVLIFLSSISLALYLILVRVLTLKKKNEFTLIASFEFPIAILNIILSLSTQQDWSTLGGIGVKGAFAFIGISIGVIFLGNFSQIWLISKLGATFVTSLLAWRVIISVLFSNFLLKEDVFKSVYQIIGWCLIIVVLFAFLMIQAARAYQEKKKFPQNNNLYDNLLVQKRSNENFNQLEKTNLPQNNNSDNIEDLISETSD</sequence>
<feature type="transmembrane region" description="Helical" evidence="6">
    <location>
        <begin position="228"/>
        <end position="246"/>
    </location>
</feature>
<dbReference type="InterPro" id="IPR050638">
    <property type="entry name" value="AA-Vitamin_Transporters"/>
</dbReference>
<feature type="compositionally biased region" description="Acidic residues" evidence="5">
    <location>
        <begin position="357"/>
        <end position="367"/>
    </location>
</feature>
<dbReference type="InterPro" id="IPR000620">
    <property type="entry name" value="EamA_dom"/>
</dbReference>
<evidence type="ECO:0000256" key="1">
    <source>
        <dbReference type="ARBA" id="ARBA00004141"/>
    </source>
</evidence>
<dbReference type="Proteomes" id="UP001146793">
    <property type="component" value="Unassembled WGS sequence"/>
</dbReference>
<evidence type="ECO:0000313" key="9">
    <source>
        <dbReference type="Proteomes" id="UP001146793"/>
    </source>
</evidence>
<dbReference type="SUPFAM" id="SSF103481">
    <property type="entry name" value="Multidrug resistance efflux transporter EmrE"/>
    <property type="match status" value="1"/>
</dbReference>
<evidence type="ECO:0000259" key="7">
    <source>
        <dbReference type="Pfam" id="PF00892"/>
    </source>
</evidence>